<evidence type="ECO:0000313" key="8">
    <source>
        <dbReference type="EMBL" id="RMY79594.1"/>
    </source>
</evidence>
<feature type="compositionally biased region" description="Basic and acidic residues" evidence="6">
    <location>
        <begin position="186"/>
        <end position="198"/>
    </location>
</feature>
<evidence type="ECO:0000256" key="3">
    <source>
        <dbReference type="ARBA" id="ARBA00023163"/>
    </source>
</evidence>
<feature type="region of interest" description="Disordered" evidence="6">
    <location>
        <begin position="533"/>
        <end position="566"/>
    </location>
</feature>
<feature type="non-terminal residue" evidence="8">
    <location>
        <position position="1"/>
    </location>
</feature>
<dbReference type="Proteomes" id="UP000281468">
    <property type="component" value="Unassembled WGS sequence"/>
</dbReference>
<dbReference type="GO" id="GO:0003677">
    <property type="term" value="F:DNA binding"/>
    <property type="evidence" value="ECO:0007669"/>
    <property type="project" value="InterPro"/>
</dbReference>
<feature type="region of interest" description="Disordered" evidence="6">
    <location>
        <begin position="643"/>
        <end position="693"/>
    </location>
</feature>
<dbReference type="GO" id="GO:1990269">
    <property type="term" value="F:RNA polymerase II C-terminal domain phosphoserine binding"/>
    <property type="evidence" value="ECO:0007669"/>
    <property type="project" value="TreeGrafter"/>
</dbReference>
<dbReference type="SUPFAM" id="SSF159042">
    <property type="entry name" value="Plus3-like"/>
    <property type="match status" value="1"/>
</dbReference>
<keyword evidence="5" id="KW-0175">Coiled coil</keyword>
<name>A0A3M7EU29_HORWE</name>
<dbReference type="AlphaFoldDB" id="A0A3M7EU29"/>
<dbReference type="PANTHER" id="PTHR13115:SF8">
    <property type="entry name" value="RNA POLYMERASE-ASSOCIATED PROTEIN RTF1 HOMOLOG"/>
    <property type="match status" value="1"/>
</dbReference>
<sequence length="707" mass="77927">LVSDGVDEFVVQVGLFFLGSYINLSSSSPLGRPRPTYLTWTYATVAAAASVQSTRNLAAFTCWRAYRAFTVEMSDNELDAELLGMVGGESDDEGSDIDQTQQIEDRSPSQEPQASVEKNEKAPKSTKGVAQKVRRRRKKARREESEDEEMLDLGSGGSPSPAPMSDNELDAPGSPEEDAPLYSLEGKYHDAEDRENILRMPEIEREAILADRAQEVLKRQQDQQLKKALAAARSSAASKNKRSAKDADLDDDSGRRATRPKAEKARNALDDYKRAREMKGDRGRGMDSGRDRRTSRSPSSAGSDRDAEGESEVEWAEPSDLHRRSTRDEPPAELRDFERCRVGRSNFAKVCFFPDFENAITGCFTRVSIGLNRETGQNQYRMAQIKRFVEGKPYQMEGANGKNFSIDTYALVAHGKAEKPWPFSACSDSRFTDQEYDRYIETLQKENVRIPKKGYLHNKLDDIHRLLNTQWDDNTLSLKFAKQKAMAIRCDPANAAKIKLEKIQKRKADAEEAGDDEEVARCEAELAALENSSANVSGNTNGSNGVKPSAVGTASATKKAPGSGATMNQDRLAALNSKNRSQNAQEVRKALIEERRKLNAAREQAIADSKAKAEAEAAKKRLEEEAKAKMLAVPKDEMADLFGEGGSDASRAATPVGGKSPVRRSRAATPLNGVKKEKGPMGQIGGKKKNMDDEVIGNMDLEIDVEI</sequence>
<feature type="coiled-coil region" evidence="5">
    <location>
        <begin position="581"/>
        <end position="632"/>
    </location>
</feature>
<feature type="region of interest" description="Disordered" evidence="6">
    <location>
        <begin position="86"/>
        <end position="198"/>
    </location>
</feature>
<evidence type="ECO:0000256" key="6">
    <source>
        <dbReference type="SAM" id="MobiDB-lite"/>
    </source>
</evidence>
<comment type="caution">
    <text evidence="8">The sequence shown here is derived from an EMBL/GenBank/DDBJ whole genome shotgun (WGS) entry which is preliminary data.</text>
</comment>
<feature type="compositionally biased region" description="Basic and acidic residues" evidence="6">
    <location>
        <begin position="319"/>
        <end position="331"/>
    </location>
</feature>
<dbReference type="InterPro" id="IPR036128">
    <property type="entry name" value="Plus3-like_sf"/>
</dbReference>
<feature type="region of interest" description="Disordered" evidence="6">
    <location>
        <begin position="218"/>
        <end position="331"/>
    </location>
</feature>
<dbReference type="Gene3D" id="3.90.70.200">
    <property type="entry name" value="Plus-3 domain"/>
    <property type="match status" value="1"/>
</dbReference>
<evidence type="ECO:0000313" key="9">
    <source>
        <dbReference type="Proteomes" id="UP000281468"/>
    </source>
</evidence>
<feature type="compositionally biased region" description="Basic and acidic residues" evidence="6">
    <location>
        <begin position="243"/>
        <end position="294"/>
    </location>
</feature>
<feature type="compositionally biased region" description="Low complexity" evidence="6">
    <location>
        <begin position="226"/>
        <end position="238"/>
    </location>
</feature>
<evidence type="ECO:0000259" key="7">
    <source>
        <dbReference type="PROSITE" id="PS51360"/>
    </source>
</evidence>
<proteinExistence type="predicted"/>
<dbReference type="Pfam" id="PF03126">
    <property type="entry name" value="Plus-3"/>
    <property type="match status" value="1"/>
</dbReference>
<evidence type="ECO:0000256" key="1">
    <source>
        <dbReference type="ARBA" id="ARBA00004123"/>
    </source>
</evidence>
<evidence type="ECO:0000256" key="2">
    <source>
        <dbReference type="ARBA" id="ARBA00023015"/>
    </source>
</evidence>
<keyword evidence="4" id="KW-0539">Nucleus</keyword>
<evidence type="ECO:0000256" key="5">
    <source>
        <dbReference type="SAM" id="Coils"/>
    </source>
</evidence>
<organism evidence="8 9">
    <name type="scientific">Hortaea werneckii</name>
    <name type="common">Black yeast</name>
    <name type="synonym">Cladosporium werneckii</name>
    <dbReference type="NCBI Taxonomy" id="91943"/>
    <lineage>
        <taxon>Eukaryota</taxon>
        <taxon>Fungi</taxon>
        <taxon>Dikarya</taxon>
        <taxon>Ascomycota</taxon>
        <taxon>Pezizomycotina</taxon>
        <taxon>Dothideomycetes</taxon>
        <taxon>Dothideomycetidae</taxon>
        <taxon>Mycosphaerellales</taxon>
        <taxon>Teratosphaeriaceae</taxon>
        <taxon>Hortaea</taxon>
    </lineage>
</organism>
<dbReference type="GO" id="GO:0016593">
    <property type="term" value="C:Cdc73/Paf1 complex"/>
    <property type="evidence" value="ECO:0007669"/>
    <property type="project" value="TreeGrafter"/>
</dbReference>
<keyword evidence="3" id="KW-0804">Transcription</keyword>
<feature type="domain" description="Plus3" evidence="7">
    <location>
        <begin position="331"/>
        <end position="468"/>
    </location>
</feature>
<dbReference type="InterPro" id="IPR004343">
    <property type="entry name" value="Plus-3_dom"/>
</dbReference>
<dbReference type="PROSITE" id="PS51360">
    <property type="entry name" value="PLUS3"/>
    <property type="match status" value="1"/>
</dbReference>
<feature type="coiled-coil region" evidence="5">
    <location>
        <begin position="493"/>
        <end position="520"/>
    </location>
</feature>
<dbReference type="FunFam" id="3.90.70.200:FF:000005">
    <property type="entry name" value="Related to Pol II transcription elongation factor"/>
    <property type="match status" value="1"/>
</dbReference>
<keyword evidence="2" id="KW-0805">Transcription regulation</keyword>
<dbReference type="VEuPathDB" id="FungiDB:BTJ68_13690"/>
<dbReference type="PANTHER" id="PTHR13115">
    <property type="entry name" value="RNA POLYMERASE-ASSOCIATED PROTEIN RTF1 HOMOLOG"/>
    <property type="match status" value="1"/>
</dbReference>
<feature type="compositionally biased region" description="Low complexity" evidence="6">
    <location>
        <begin position="533"/>
        <end position="545"/>
    </location>
</feature>
<gene>
    <name evidence="8" type="ORF">D0862_13118</name>
</gene>
<dbReference type="EMBL" id="QWIQ01000690">
    <property type="protein sequence ID" value="RMY79594.1"/>
    <property type="molecule type" value="Genomic_DNA"/>
</dbReference>
<evidence type="ECO:0000256" key="4">
    <source>
        <dbReference type="ARBA" id="ARBA00023242"/>
    </source>
</evidence>
<accession>A0A3M7EU29</accession>
<protein>
    <recommendedName>
        <fullName evidence="7">Plus3 domain-containing protein</fullName>
    </recommendedName>
</protein>
<dbReference type="SMART" id="SM00719">
    <property type="entry name" value="Plus3"/>
    <property type="match status" value="1"/>
</dbReference>
<reference evidence="8 9" key="1">
    <citation type="journal article" date="2018" name="BMC Genomics">
        <title>Genomic evidence for intraspecific hybridization in a clonal and extremely halotolerant yeast.</title>
        <authorList>
            <person name="Gostincar C."/>
            <person name="Stajich J.E."/>
            <person name="Zupancic J."/>
            <person name="Zalar P."/>
            <person name="Gunde-Cimerman N."/>
        </authorList>
    </citation>
    <scope>NUCLEOTIDE SEQUENCE [LARGE SCALE GENOMIC DNA]</scope>
    <source>
        <strain evidence="8 9">EXF-171</strain>
    </source>
</reference>
<comment type="subcellular location">
    <subcellularLocation>
        <location evidence="1">Nucleus</location>
    </subcellularLocation>
</comment>